<name>A0A6A6ZCU9_9PLEO</name>
<dbReference type="EMBL" id="MU006286">
    <property type="protein sequence ID" value="KAF2818027.1"/>
    <property type="molecule type" value="Genomic_DNA"/>
</dbReference>
<evidence type="ECO:0000313" key="1">
    <source>
        <dbReference type="EMBL" id="KAF2818027.1"/>
    </source>
</evidence>
<reference evidence="1" key="1">
    <citation type="journal article" date="2020" name="Stud. Mycol.">
        <title>101 Dothideomycetes genomes: a test case for predicting lifestyles and emergence of pathogens.</title>
        <authorList>
            <person name="Haridas S."/>
            <person name="Albert R."/>
            <person name="Binder M."/>
            <person name="Bloem J."/>
            <person name="Labutti K."/>
            <person name="Salamov A."/>
            <person name="Andreopoulos B."/>
            <person name="Baker S."/>
            <person name="Barry K."/>
            <person name="Bills G."/>
            <person name="Bluhm B."/>
            <person name="Cannon C."/>
            <person name="Castanera R."/>
            <person name="Culley D."/>
            <person name="Daum C."/>
            <person name="Ezra D."/>
            <person name="Gonzalez J."/>
            <person name="Henrissat B."/>
            <person name="Kuo A."/>
            <person name="Liang C."/>
            <person name="Lipzen A."/>
            <person name="Lutzoni F."/>
            <person name="Magnuson J."/>
            <person name="Mondo S."/>
            <person name="Nolan M."/>
            <person name="Ohm R."/>
            <person name="Pangilinan J."/>
            <person name="Park H.-J."/>
            <person name="Ramirez L."/>
            <person name="Alfaro M."/>
            <person name="Sun H."/>
            <person name="Tritt A."/>
            <person name="Yoshinaga Y."/>
            <person name="Zwiers L.-H."/>
            <person name="Turgeon B."/>
            <person name="Goodwin S."/>
            <person name="Spatafora J."/>
            <person name="Crous P."/>
            <person name="Grigoriev I."/>
        </authorList>
    </citation>
    <scope>NUCLEOTIDE SEQUENCE</scope>
    <source>
        <strain evidence="1">CBS 113818</strain>
    </source>
</reference>
<organism evidence="1 2">
    <name type="scientific">Ophiobolus disseminans</name>
    <dbReference type="NCBI Taxonomy" id="1469910"/>
    <lineage>
        <taxon>Eukaryota</taxon>
        <taxon>Fungi</taxon>
        <taxon>Dikarya</taxon>
        <taxon>Ascomycota</taxon>
        <taxon>Pezizomycotina</taxon>
        <taxon>Dothideomycetes</taxon>
        <taxon>Pleosporomycetidae</taxon>
        <taxon>Pleosporales</taxon>
        <taxon>Pleosporineae</taxon>
        <taxon>Phaeosphaeriaceae</taxon>
        <taxon>Ophiobolus</taxon>
    </lineage>
</organism>
<dbReference type="Pfam" id="PF12013">
    <property type="entry name" value="OrsD"/>
    <property type="match status" value="1"/>
</dbReference>
<evidence type="ECO:0000313" key="2">
    <source>
        <dbReference type="Proteomes" id="UP000799424"/>
    </source>
</evidence>
<dbReference type="InterPro" id="IPR022698">
    <property type="entry name" value="OrsD"/>
</dbReference>
<proteinExistence type="predicted"/>
<evidence type="ECO:0008006" key="3">
    <source>
        <dbReference type="Google" id="ProtNLM"/>
    </source>
</evidence>
<protein>
    <recommendedName>
        <fullName evidence="3">DUF3505 domain-containing protein</fullName>
    </recommendedName>
</protein>
<sequence length="270" mass="30848">MSKQQYFEHIAEYGVAACRECRYAVWPEQIEGHLQEQHKTSRKEAEVVGQHVRSWAGLVQYPSELEVPGGIPKPVPQLPVQKRVHAQVDDAYARVYCQRLFGSRHGSQYFEVQPPSQEGEGAGTAPVDGDAAWARVGEAMERAWENVERRAQSTIQEGERDEVNPWVERTQWLPYLVGMEQADLMACIEEPVAEPDPRSNNEAEPVEAAIWAAMAELTRFSQTSAIERVGVFVRLEAIRTEKHQTRYQPLQPYMDKDAIVKHMRPWQQVL</sequence>
<accession>A0A6A6ZCU9</accession>
<gene>
    <name evidence="1" type="ORF">CC86DRAFT_414286</name>
</gene>
<feature type="non-terminal residue" evidence="1">
    <location>
        <position position="270"/>
    </location>
</feature>
<dbReference type="Proteomes" id="UP000799424">
    <property type="component" value="Unassembled WGS sequence"/>
</dbReference>
<dbReference type="AlphaFoldDB" id="A0A6A6ZCU9"/>
<keyword evidence="2" id="KW-1185">Reference proteome</keyword>
<dbReference type="OrthoDB" id="2608216at2759"/>